<dbReference type="EMBL" id="CABFNP030000751">
    <property type="protein sequence ID" value="CAI6083697.1"/>
    <property type="molecule type" value="Genomic_DNA"/>
</dbReference>
<accession>A0AA35LXC2</accession>
<dbReference type="Proteomes" id="UP001160390">
    <property type="component" value="Unassembled WGS sequence"/>
</dbReference>
<evidence type="ECO:0000313" key="2">
    <source>
        <dbReference type="Proteomes" id="UP001160390"/>
    </source>
</evidence>
<evidence type="ECO:0000313" key="1">
    <source>
        <dbReference type="EMBL" id="CAI6083697.1"/>
    </source>
</evidence>
<name>A0AA35LXC2_9HYPO</name>
<proteinExistence type="predicted"/>
<keyword evidence="2" id="KW-1185">Reference proteome</keyword>
<gene>
    <name evidence="1" type="ORF">CCHLO57077_00012567</name>
</gene>
<comment type="caution">
    <text evidence="1">The sequence shown here is derived from an EMBL/GenBank/DDBJ whole genome shotgun (WGS) entry which is preliminary data.</text>
</comment>
<organism evidence="1 2">
    <name type="scientific">Clonostachys chloroleuca</name>
    <dbReference type="NCBI Taxonomy" id="1926264"/>
    <lineage>
        <taxon>Eukaryota</taxon>
        <taxon>Fungi</taxon>
        <taxon>Dikarya</taxon>
        <taxon>Ascomycota</taxon>
        <taxon>Pezizomycotina</taxon>
        <taxon>Sordariomycetes</taxon>
        <taxon>Hypocreomycetidae</taxon>
        <taxon>Hypocreales</taxon>
        <taxon>Bionectriaceae</taxon>
        <taxon>Clonostachys</taxon>
    </lineage>
</organism>
<dbReference type="AlphaFoldDB" id="A0AA35LXC2"/>
<protein>
    <submittedName>
        <fullName evidence="1">Uncharacterized protein</fullName>
    </submittedName>
</protein>
<sequence length="109" mass="12198">MATKAVGDIWEKEEGQWAVRAGLHCTDHPARCIRQAVCWEPLFTGETANQGLPWSQLHTKRAKPGLDVIEKLMEKVGPLPSCPAPPRCRWSHSRCQDMMDARTLIPAPV</sequence>
<reference evidence="1" key="1">
    <citation type="submission" date="2023-01" db="EMBL/GenBank/DDBJ databases">
        <authorList>
            <person name="Piombo E."/>
        </authorList>
    </citation>
    <scope>NUCLEOTIDE SEQUENCE</scope>
</reference>